<dbReference type="GO" id="GO:0004803">
    <property type="term" value="F:transposase activity"/>
    <property type="evidence" value="ECO:0007669"/>
    <property type="project" value="InterPro"/>
</dbReference>
<dbReference type="AlphaFoldDB" id="A0A133V0G5"/>
<proteinExistence type="predicted"/>
<dbReference type="InterPro" id="IPR002559">
    <property type="entry name" value="Transposase_11"/>
</dbReference>
<dbReference type="GO" id="GO:0003677">
    <property type="term" value="F:DNA binding"/>
    <property type="evidence" value="ECO:0007669"/>
    <property type="project" value="InterPro"/>
</dbReference>
<dbReference type="EMBL" id="LHXW01000019">
    <property type="protein sequence ID" value="KXA99927.1"/>
    <property type="molecule type" value="Genomic_DNA"/>
</dbReference>
<evidence type="ECO:0000313" key="2">
    <source>
        <dbReference type="EMBL" id="KXA99927.1"/>
    </source>
</evidence>
<evidence type="ECO:0000313" key="3">
    <source>
        <dbReference type="Proteomes" id="UP000070520"/>
    </source>
</evidence>
<dbReference type="GO" id="GO:0006313">
    <property type="term" value="P:DNA transposition"/>
    <property type="evidence" value="ECO:0007669"/>
    <property type="project" value="InterPro"/>
</dbReference>
<sequence length="276" mass="32246">MNELGKSRLLEFASAVHKLARQAVPAYSSKFSKKAYTQPQHIVIICLKVREGKTYEGIIDLLIEMPRIREVLDLDEVPHPSTICKAFQRLKSVVWRVLHLLTLQFFDLSGITDIDSSGHERAYASQYYTRREKLKIKQLKCTLLVDVEENPVLGVHITTTRKHDTKIGPKIVERSADLIDVLLRDKGFDDQKYRELCRELGIRPIIKHREFTGLQKAWNARQDEELYNQRNQNESVNSSIKRKYGSYVRSKIWYKQFREVIVKCIVYNLDRAIQLS</sequence>
<reference evidence="2 3" key="1">
    <citation type="journal article" date="2016" name="Sci. Rep.">
        <title>Metabolic traits of an uncultured archaeal lineage -MSBL1- from brine pools of the Red Sea.</title>
        <authorList>
            <person name="Mwirichia R."/>
            <person name="Alam I."/>
            <person name="Rashid M."/>
            <person name="Vinu M."/>
            <person name="Ba-Alawi W."/>
            <person name="Anthony Kamau A."/>
            <person name="Kamanda Ngugi D."/>
            <person name="Goker M."/>
            <person name="Klenk H.P."/>
            <person name="Bajic V."/>
            <person name="Stingl U."/>
        </authorList>
    </citation>
    <scope>NUCLEOTIDE SEQUENCE [LARGE SCALE GENOMIC DNA]</scope>
    <source>
        <strain evidence="2">SCGC-AAA261C02</strain>
    </source>
</reference>
<feature type="domain" description="Transposase IS4-like" evidence="1">
    <location>
        <begin position="111"/>
        <end position="269"/>
    </location>
</feature>
<dbReference type="Proteomes" id="UP000070520">
    <property type="component" value="Unassembled WGS sequence"/>
</dbReference>
<evidence type="ECO:0000259" key="1">
    <source>
        <dbReference type="Pfam" id="PF01609"/>
    </source>
</evidence>
<protein>
    <submittedName>
        <fullName evidence="2">Transposase</fullName>
    </submittedName>
</protein>
<dbReference type="InterPro" id="IPR053520">
    <property type="entry name" value="Transposase_Tn903"/>
</dbReference>
<accession>A0A133V0G5</accession>
<name>A0A133V0G5_9EURY</name>
<dbReference type="NCBIfam" id="NF033579">
    <property type="entry name" value="transpos_IS5_2"/>
    <property type="match status" value="1"/>
</dbReference>
<keyword evidence="3" id="KW-1185">Reference proteome</keyword>
<gene>
    <name evidence="2" type="ORF">AKJ42_02150</name>
</gene>
<organism evidence="2 3">
    <name type="scientific">candidate division MSBL1 archaeon SCGC-AAA261C02</name>
    <dbReference type="NCBI Taxonomy" id="1698272"/>
    <lineage>
        <taxon>Archaea</taxon>
        <taxon>Methanobacteriati</taxon>
        <taxon>Methanobacteriota</taxon>
        <taxon>candidate division MSBL1</taxon>
    </lineage>
</organism>
<dbReference type="Pfam" id="PF01609">
    <property type="entry name" value="DDE_Tnp_1"/>
    <property type="match status" value="1"/>
</dbReference>
<comment type="caution">
    <text evidence="2">The sequence shown here is derived from an EMBL/GenBank/DDBJ whole genome shotgun (WGS) entry which is preliminary data.</text>
</comment>